<sequence>MGVLTYCLITADEGGDEFEMHGLVQLSTRRWLEASGQQETFRQQCIEQLAASFPTGRYENWATCRSLFAHVQVARSSPNVSMLPVI</sequence>
<proteinExistence type="predicted"/>
<protein>
    <submittedName>
        <fullName evidence="1">Uncharacterized protein</fullName>
    </submittedName>
</protein>
<organism evidence="1 2">
    <name type="scientific">Diplogelasinospora grovesii</name>
    <dbReference type="NCBI Taxonomy" id="303347"/>
    <lineage>
        <taxon>Eukaryota</taxon>
        <taxon>Fungi</taxon>
        <taxon>Dikarya</taxon>
        <taxon>Ascomycota</taxon>
        <taxon>Pezizomycotina</taxon>
        <taxon>Sordariomycetes</taxon>
        <taxon>Sordariomycetidae</taxon>
        <taxon>Sordariales</taxon>
        <taxon>Diplogelasinosporaceae</taxon>
        <taxon>Diplogelasinospora</taxon>
    </lineage>
</organism>
<reference evidence="2" key="1">
    <citation type="journal article" date="2023" name="Mol. Phylogenet. Evol.">
        <title>Genome-scale phylogeny and comparative genomics of the fungal order Sordariales.</title>
        <authorList>
            <person name="Hensen N."/>
            <person name="Bonometti L."/>
            <person name="Westerberg I."/>
            <person name="Brannstrom I.O."/>
            <person name="Guillou S."/>
            <person name="Cros-Aarteil S."/>
            <person name="Calhoun S."/>
            <person name="Haridas S."/>
            <person name="Kuo A."/>
            <person name="Mondo S."/>
            <person name="Pangilinan J."/>
            <person name="Riley R."/>
            <person name="LaButti K."/>
            <person name="Andreopoulos B."/>
            <person name="Lipzen A."/>
            <person name="Chen C."/>
            <person name="Yan M."/>
            <person name="Daum C."/>
            <person name="Ng V."/>
            <person name="Clum A."/>
            <person name="Steindorff A."/>
            <person name="Ohm R.A."/>
            <person name="Martin F."/>
            <person name="Silar P."/>
            <person name="Natvig D.O."/>
            <person name="Lalanne C."/>
            <person name="Gautier V."/>
            <person name="Ament-Velasquez S.L."/>
            <person name="Kruys A."/>
            <person name="Hutchinson M.I."/>
            <person name="Powell A.J."/>
            <person name="Barry K."/>
            <person name="Miller A.N."/>
            <person name="Grigoriev I.V."/>
            <person name="Debuchy R."/>
            <person name="Gladieux P."/>
            <person name="Hiltunen Thoren M."/>
            <person name="Johannesson H."/>
        </authorList>
    </citation>
    <scope>NUCLEOTIDE SEQUENCE [LARGE SCALE GENOMIC DNA]</scope>
    <source>
        <strain evidence="2">CBS 340.73</strain>
    </source>
</reference>
<accession>A0AAN6MXS8</accession>
<keyword evidence="2" id="KW-1185">Reference proteome</keyword>
<dbReference type="EMBL" id="MU853945">
    <property type="protein sequence ID" value="KAK3935040.1"/>
    <property type="molecule type" value="Genomic_DNA"/>
</dbReference>
<evidence type="ECO:0000313" key="1">
    <source>
        <dbReference type="EMBL" id="KAK3935040.1"/>
    </source>
</evidence>
<gene>
    <name evidence="1" type="ORF">QBC46DRAFT_424282</name>
</gene>
<dbReference type="AlphaFoldDB" id="A0AAN6MXS8"/>
<evidence type="ECO:0000313" key="2">
    <source>
        <dbReference type="Proteomes" id="UP001303473"/>
    </source>
</evidence>
<dbReference type="Proteomes" id="UP001303473">
    <property type="component" value="Unassembled WGS sequence"/>
</dbReference>
<comment type="caution">
    <text evidence="1">The sequence shown here is derived from an EMBL/GenBank/DDBJ whole genome shotgun (WGS) entry which is preliminary data.</text>
</comment>
<name>A0AAN6MXS8_9PEZI</name>